<name>A0ABW8C1H3_9ACTN</name>
<comment type="similarity">
    <text evidence="1">Belongs to the universal stress protein A family.</text>
</comment>
<dbReference type="PRINTS" id="PR01438">
    <property type="entry name" value="UNVRSLSTRESS"/>
</dbReference>
<dbReference type="CDD" id="cd00293">
    <property type="entry name" value="USP-like"/>
    <property type="match status" value="1"/>
</dbReference>
<dbReference type="SUPFAM" id="SSF52402">
    <property type="entry name" value="Adenine nucleotide alpha hydrolases-like"/>
    <property type="match status" value="1"/>
</dbReference>
<dbReference type="PANTHER" id="PTHR31964:SF113">
    <property type="entry name" value="USPA DOMAIN-CONTAINING PROTEIN"/>
    <property type="match status" value="1"/>
</dbReference>
<dbReference type="InterPro" id="IPR014729">
    <property type="entry name" value="Rossmann-like_a/b/a_fold"/>
</dbReference>
<evidence type="ECO:0000313" key="3">
    <source>
        <dbReference type="EMBL" id="MFI9100284.1"/>
    </source>
</evidence>
<keyword evidence="4" id="KW-1185">Reference proteome</keyword>
<organism evidence="3 4">
    <name type="scientific">Streptomyces fildesensis</name>
    <dbReference type="NCBI Taxonomy" id="375757"/>
    <lineage>
        <taxon>Bacteria</taxon>
        <taxon>Bacillati</taxon>
        <taxon>Actinomycetota</taxon>
        <taxon>Actinomycetes</taxon>
        <taxon>Kitasatosporales</taxon>
        <taxon>Streptomycetaceae</taxon>
        <taxon>Streptomyces</taxon>
    </lineage>
</organism>
<dbReference type="Pfam" id="PF00582">
    <property type="entry name" value="Usp"/>
    <property type="match status" value="1"/>
</dbReference>
<sequence length="171" mass="18328">MAEATRIIVGVSGSLSSLAALHRGVAEARRYDAVLVPVLAWTPVGGEIAYRRTPCPPLLKEWERAAGKRLDTAFEQALGGYPNGLRIRPLVVRAAPGQALVQMADQPDDLLVVSAGRRGPLNRMFHGSVARYCLAHAKCPVIAVPPSDLLETLERAGRHGLPFPSTVTSFS</sequence>
<evidence type="ECO:0000256" key="1">
    <source>
        <dbReference type="ARBA" id="ARBA00008791"/>
    </source>
</evidence>
<evidence type="ECO:0000313" key="4">
    <source>
        <dbReference type="Proteomes" id="UP001614394"/>
    </source>
</evidence>
<dbReference type="Proteomes" id="UP001614394">
    <property type="component" value="Unassembled WGS sequence"/>
</dbReference>
<dbReference type="PANTHER" id="PTHR31964">
    <property type="entry name" value="ADENINE NUCLEOTIDE ALPHA HYDROLASES-LIKE SUPERFAMILY PROTEIN"/>
    <property type="match status" value="1"/>
</dbReference>
<dbReference type="InterPro" id="IPR006016">
    <property type="entry name" value="UspA"/>
</dbReference>
<dbReference type="Gene3D" id="3.40.50.620">
    <property type="entry name" value="HUPs"/>
    <property type="match status" value="1"/>
</dbReference>
<evidence type="ECO:0000259" key="2">
    <source>
        <dbReference type="Pfam" id="PF00582"/>
    </source>
</evidence>
<gene>
    <name evidence="3" type="ORF">ACIGXA_07145</name>
</gene>
<dbReference type="EMBL" id="JBITYG010000002">
    <property type="protein sequence ID" value="MFI9100284.1"/>
    <property type="molecule type" value="Genomic_DNA"/>
</dbReference>
<protein>
    <submittedName>
        <fullName evidence="3">Universal stress protein</fullName>
    </submittedName>
</protein>
<feature type="domain" description="UspA" evidence="2">
    <location>
        <begin position="5"/>
        <end position="145"/>
    </location>
</feature>
<reference evidence="3 4" key="1">
    <citation type="submission" date="2024-10" db="EMBL/GenBank/DDBJ databases">
        <title>The Natural Products Discovery Center: Release of the First 8490 Sequenced Strains for Exploring Actinobacteria Biosynthetic Diversity.</title>
        <authorList>
            <person name="Kalkreuter E."/>
            <person name="Kautsar S.A."/>
            <person name="Yang D."/>
            <person name="Bader C.D."/>
            <person name="Teijaro C.N."/>
            <person name="Fluegel L."/>
            <person name="Davis C.M."/>
            <person name="Simpson J.R."/>
            <person name="Lauterbach L."/>
            <person name="Steele A.D."/>
            <person name="Gui C."/>
            <person name="Meng S."/>
            <person name="Li G."/>
            <person name="Viehrig K."/>
            <person name="Ye F."/>
            <person name="Su P."/>
            <person name="Kiefer A.F."/>
            <person name="Nichols A."/>
            <person name="Cepeda A.J."/>
            <person name="Yan W."/>
            <person name="Fan B."/>
            <person name="Jiang Y."/>
            <person name="Adhikari A."/>
            <person name="Zheng C.-J."/>
            <person name="Schuster L."/>
            <person name="Cowan T.M."/>
            <person name="Smanski M.J."/>
            <person name="Chevrette M.G."/>
            <person name="De Carvalho L.P.S."/>
            <person name="Shen B."/>
        </authorList>
    </citation>
    <scope>NUCLEOTIDE SEQUENCE [LARGE SCALE GENOMIC DNA]</scope>
    <source>
        <strain evidence="3 4">NPDC053399</strain>
    </source>
</reference>
<accession>A0ABW8C1H3</accession>
<proteinExistence type="inferred from homology"/>
<dbReference type="RefSeq" id="WP_399645306.1">
    <property type="nucleotide sequence ID" value="NZ_JBITYG010000002.1"/>
</dbReference>
<dbReference type="InterPro" id="IPR006015">
    <property type="entry name" value="Universal_stress_UspA"/>
</dbReference>
<comment type="caution">
    <text evidence="3">The sequence shown here is derived from an EMBL/GenBank/DDBJ whole genome shotgun (WGS) entry which is preliminary data.</text>
</comment>